<dbReference type="AlphaFoldDB" id="A0A0R1H787"/>
<accession>A0A0R1H787</accession>
<dbReference type="PANTHER" id="PTHR46268:SF6">
    <property type="entry name" value="UNIVERSAL STRESS PROTEIN UP12"/>
    <property type="match status" value="1"/>
</dbReference>
<dbReference type="EMBL" id="AZDA01000039">
    <property type="protein sequence ID" value="KRK39812.1"/>
    <property type="molecule type" value="Genomic_DNA"/>
</dbReference>
<dbReference type="PRINTS" id="PR01438">
    <property type="entry name" value="UNVRSLSTRESS"/>
</dbReference>
<dbReference type="Pfam" id="PF00582">
    <property type="entry name" value="Usp"/>
    <property type="match status" value="1"/>
</dbReference>
<proteinExistence type="inferred from homology"/>
<dbReference type="InterPro" id="IPR006015">
    <property type="entry name" value="Universal_stress_UspA"/>
</dbReference>
<organism evidence="3 4">
    <name type="scientific">Loigolactobacillus bifermentans DSM 20003</name>
    <dbReference type="NCBI Taxonomy" id="1423726"/>
    <lineage>
        <taxon>Bacteria</taxon>
        <taxon>Bacillati</taxon>
        <taxon>Bacillota</taxon>
        <taxon>Bacilli</taxon>
        <taxon>Lactobacillales</taxon>
        <taxon>Lactobacillaceae</taxon>
        <taxon>Loigolactobacillus</taxon>
    </lineage>
</organism>
<comment type="caution">
    <text evidence="3">The sequence shown here is derived from an EMBL/GenBank/DDBJ whole genome shotgun (WGS) entry which is preliminary data.</text>
</comment>
<dbReference type="InterPro" id="IPR006016">
    <property type="entry name" value="UspA"/>
</dbReference>
<comment type="similarity">
    <text evidence="1">Belongs to the universal stress protein A family.</text>
</comment>
<dbReference type="PANTHER" id="PTHR46268">
    <property type="entry name" value="STRESS RESPONSE PROTEIN NHAX"/>
    <property type="match status" value="1"/>
</dbReference>
<feature type="domain" description="UspA" evidence="2">
    <location>
        <begin position="22"/>
        <end position="162"/>
    </location>
</feature>
<keyword evidence="4" id="KW-1185">Reference proteome</keyword>
<dbReference type="Proteomes" id="UP000051461">
    <property type="component" value="Unassembled WGS sequence"/>
</dbReference>
<protein>
    <submittedName>
        <fullName evidence="3">Universal stress protein UspA family protein</fullName>
    </submittedName>
</protein>
<dbReference type="PATRIC" id="fig|1423726.3.peg.2392"/>
<evidence type="ECO:0000256" key="1">
    <source>
        <dbReference type="ARBA" id="ARBA00008791"/>
    </source>
</evidence>
<evidence type="ECO:0000313" key="4">
    <source>
        <dbReference type="Proteomes" id="UP000051461"/>
    </source>
</evidence>
<dbReference type="STRING" id="1423726.FC07_GL002306"/>
<name>A0A0R1H787_9LACO</name>
<dbReference type="CDD" id="cd00293">
    <property type="entry name" value="USP-like"/>
    <property type="match status" value="1"/>
</dbReference>
<evidence type="ECO:0000313" key="3">
    <source>
        <dbReference type="EMBL" id="KRK39812.1"/>
    </source>
</evidence>
<dbReference type="Gene3D" id="3.40.50.620">
    <property type="entry name" value="HUPs"/>
    <property type="match status" value="1"/>
</dbReference>
<sequence length="168" mass="18686">MANKMGKQDNNTLDFEVQTMNFHRLLVAVDEDDSTSSIRAFNYAVTTAKAFHLPLAIVTILETADLNIYDSLSPEFLADRRQEVLAKVNQYAQKAVDFGVTEVTPLIGEGKPGNIIVKEIIPDWRPDLLIVGSETKEKSRLFIGSQASYMAQNAACSVIVVRANDQFY</sequence>
<reference evidence="3 4" key="1">
    <citation type="journal article" date="2015" name="Genome Announc.">
        <title>Expanding the biotechnology potential of lactobacilli through comparative genomics of 213 strains and associated genera.</title>
        <authorList>
            <person name="Sun Z."/>
            <person name="Harris H.M."/>
            <person name="McCann A."/>
            <person name="Guo C."/>
            <person name="Argimon S."/>
            <person name="Zhang W."/>
            <person name="Yang X."/>
            <person name="Jeffery I.B."/>
            <person name="Cooney J.C."/>
            <person name="Kagawa T.F."/>
            <person name="Liu W."/>
            <person name="Song Y."/>
            <person name="Salvetti E."/>
            <person name="Wrobel A."/>
            <person name="Rasinkangas P."/>
            <person name="Parkhill J."/>
            <person name="Rea M.C."/>
            <person name="O'Sullivan O."/>
            <person name="Ritari J."/>
            <person name="Douillard F.P."/>
            <person name="Paul Ross R."/>
            <person name="Yang R."/>
            <person name="Briner A.E."/>
            <person name="Felis G.E."/>
            <person name="de Vos W.M."/>
            <person name="Barrangou R."/>
            <person name="Klaenhammer T.R."/>
            <person name="Caufield P.W."/>
            <person name="Cui Y."/>
            <person name="Zhang H."/>
            <person name="O'Toole P.W."/>
        </authorList>
    </citation>
    <scope>NUCLEOTIDE SEQUENCE [LARGE SCALE GENOMIC DNA]</scope>
    <source>
        <strain evidence="3 4">DSM 20003</strain>
    </source>
</reference>
<gene>
    <name evidence="3" type="ORF">FC07_GL002306</name>
</gene>
<dbReference type="SUPFAM" id="SSF52402">
    <property type="entry name" value="Adenine nucleotide alpha hydrolases-like"/>
    <property type="match status" value="1"/>
</dbReference>
<evidence type="ECO:0000259" key="2">
    <source>
        <dbReference type="Pfam" id="PF00582"/>
    </source>
</evidence>
<dbReference type="InterPro" id="IPR014729">
    <property type="entry name" value="Rossmann-like_a/b/a_fold"/>
</dbReference>